<dbReference type="InterPro" id="IPR055170">
    <property type="entry name" value="GFO_IDH_MocA-like_dom"/>
</dbReference>
<dbReference type="Gene3D" id="3.40.50.720">
    <property type="entry name" value="NAD(P)-binding Rossmann-like Domain"/>
    <property type="match status" value="1"/>
</dbReference>
<dbReference type="Gene3D" id="3.30.360.10">
    <property type="entry name" value="Dihydrodipicolinate Reductase, domain 2"/>
    <property type="match status" value="1"/>
</dbReference>
<evidence type="ECO:0000256" key="1">
    <source>
        <dbReference type="ARBA" id="ARBA00010928"/>
    </source>
</evidence>
<dbReference type="EMBL" id="AYYK01000008">
    <property type="protein sequence ID" value="KRM79064.1"/>
    <property type="molecule type" value="Genomic_DNA"/>
</dbReference>
<accession>A0A0R2BHT3</accession>
<dbReference type="InterPro" id="IPR000683">
    <property type="entry name" value="Gfo/Idh/MocA-like_OxRdtase_N"/>
</dbReference>
<dbReference type="RefSeq" id="WP_057756640.1">
    <property type="nucleotide sequence ID" value="NZ_AYYK01000008.1"/>
</dbReference>
<dbReference type="SUPFAM" id="SSF55347">
    <property type="entry name" value="Glyceraldehyde-3-phosphate dehydrogenase-like, C-terminal domain"/>
    <property type="match status" value="1"/>
</dbReference>
<organism evidence="5 6">
    <name type="scientific">Lapidilactobacillus dextrinicus DSM 20335</name>
    <dbReference type="NCBI Taxonomy" id="1423738"/>
    <lineage>
        <taxon>Bacteria</taxon>
        <taxon>Bacillati</taxon>
        <taxon>Bacillota</taxon>
        <taxon>Bacilli</taxon>
        <taxon>Lactobacillales</taxon>
        <taxon>Lactobacillaceae</taxon>
        <taxon>Lapidilactobacillus</taxon>
    </lineage>
</organism>
<name>A0A0R2BHT3_9LACO</name>
<dbReference type="OrthoDB" id="9815825at2"/>
<dbReference type="GO" id="GO:0016491">
    <property type="term" value="F:oxidoreductase activity"/>
    <property type="evidence" value="ECO:0007669"/>
    <property type="project" value="UniProtKB-KW"/>
</dbReference>
<evidence type="ECO:0000313" key="5">
    <source>
        <dbReference type="EMBL" id="KRM79064.1"/>
    </source>
</evidence>
<reference evidence="5 6" key="1">
    <citation type="journal article" date="2015" name="Genome Announc.">
        <title>Expanding the biotechnology potential of lactobacilli through comparative genomics of 213 strains and associated genera.</title>
        <authorList>
            <person name="Sun Z."/>
            <person name="Harris H.M."/>
            <person name="McCann A."/>
            <person name="Guo C."/>
            <person name="Argimon S."/>
            <person name="Zhang W."/>
            <person name="Yang X."/>
            <person name="Jeffery I.B."/>
            <person name="Cooney J.C."/>
            <person name="Kagawa T.F."/>
            <person name="Liu W."/>
            <person name="Song Y."/>
            <person name="Salvetti E."/>
            <person name="Wrobel A."/>
            <person name="Rasinkangas P."/>
            <person name="Parkhill J."/>
            <person name="Rea M.C."/>
            <person name="O'Sullivan O."/>
            <person name="Ritari J."/>
            <person name="Douillard F.P."/>
            <person name="Paul Ross R."/>
            <person name="Yang R."/>
            <person name="Briner A.E."/>
            <person name="Felis G.E."/>
            <person name="de Vos W.M."/>
            <person name="Barrangou R."/>
            <person name="Klaenhammer T.R."/>
            <person name="Caufield P.W."/>
            <person name="Cui Y."/>
            <person name="Zhang H."/>
            <person name="O'Toole P.W."/>
        </authorList>
    </citation>
    <scope>NUCLEOTIDE SEQUENCE [LARGE SCALE GENOMIC DNA]</scope>
    <source>
        <strain evidence="5 6">DSM 20335</strain>
    </source>
</reference>
<feature type="domain" description="Gfo/Idh/MocA-like oxidoreductase N-terminal" evidence="3">
    <location>
        <begin position="4"/>
        <end position="121"/>
    </location>
</feature>
<comment type="similarity">
    <text evidence="1">Belongs to the Gfo/Idh/MocA family.</text>
</comment>
<dbReference type="PANTHER" id="PTHR22604:SF105">
    <property type="entry name" value="TRANS-1,2-DIHYDROBENZENE-1,2-DIOL DEHYDROGENASE"/>
    <property type="match status" value="1"/>
</dbReference>
<keyword evidence="2" id="KW-0560">Oxidoreductase</keyword>
<comment type="caution">
    <text evidence="5">The sequence shown here is derived from an EMBL/GenBank/DDBJ whole genome shotgun (WGS) entry which is preliminary data.</text>
</comment>
<dbReference type="SUPFAM" id="SSF51735">
    <property type="entry name" value="NAD(P)-binding Rossmann-fold domains"/>
    <property type="match status" value="1"/>
</dbReference>
<evidence type="ECO:0000259" key="4">
    <source>
        <dbReference type="Pfam" id="PF22725"/>
    </source>
</evidence>
<sequence length="319" mass="36011">MTNFKFGIMGTGGIANKFAEAVALVDNCEIVAVANRHLERAVLFAKKYQIPNYGDDFEKMLVEQQLDAVYIATTTNVHYRLTKLCLKHRVPVICEKAMFMNSDEAIDALTEAEEKKVFVMEAMWSRFLPVYRQVLNWLADDRIGQLKLTNYDMGFVAEDNPDNRFFNPDLGGGATYDLVVYLFELSTLLMGNDYYKTDVATIWHHGVDATDHVTLHYSEALATMTASFLTRLSGDLVAYGERGKVVIPHANGATEAMLYDNQGQLVEHYQDTETTNGFVYQIQEVMDCVQNGALQSVLVPHDLTIASARLYDQIWQNKS</sequence>
<evidence type="ECO:0000256" key="2">
    <source>
        <dbReference type="ARBA" id="ARBA00023002"/>
    </source>
</evidence>
<dbReference type="PATRIC" id="fig|1423738.3.peg.223"/>
<dbReference type="Pfam" id="PF01408">
    <property type="entry name" value="GFO_IDH_MocA"/>
    <property type="match status" value="1"/>
</dbReference>
<proteinExistence type="inferred from homology"/>
<dbReference type="STRING" id="1423738.FC84_GL000222"/>
<evidence type="ECO:0000313" key="6">
    <source>
        <dbReference type="Proteomes" id="UP000051813"/>
    </source>
</evidence>
<protein>
    <submittedName>
        <fullName evidence="5">Uncharacterized protein</fullName>
    </submittedName>
</protein>
<dbReference type="InterPro" id="IPR050984">
    <property type="entry name" value="Gfo/Idh/MocA_domain"/>
</dbReference>
<dbReference type="Pfam" id="PF22725">
    <property type="entry name" value="GFO_IDH_MocA_C3"/>
    <property type="match status" value="1"/>
</dbReference>
<gene>
    <name evidence="5" type="ORF">FC84_GL000222</name>
</gene>
<feature type="domain" description="GFO/IDH/MocA-like oxidoreductase" evidence="4">
    <location>
        <begin position="131"/>
        <end position="245"/>
    </location>
</feature>
<keyword evidence="6" id="KW-1185">Reference proteome</keyword>
<dbReference type="PANTHER" id="PTHR22604">
    <property type="entry name" value="OXIDOREDUCTASES"/>
    <property type="match status" value="1"/>
</dbReference>
<dbReference type="Proteomes" id="UP000051813">
    <property type="component" value="Unassembled WGS sequence"/>
</dbReference>
<dbReference type="InterPro" id="IPR036291">
    <property type="entry name" value="NAD(P)-bd_dom_sf"/>
</dbReference>
<dbReference type="AlphaFoldDB" id="A0A0R2BHT3"/>
<evidence type="ECO:0000259" key="3">
    <source>
        <dbReference type="Pfam" id="PF01408"/>
    </source>
</evidence>
<dbReference type="GO" id="GO:0000166">
    <property type="term" value="F:nucleotide binding"/>
    <property type="evidence" value="ECO:0007669"/>
    <property type="project" value="InterPro"/>
</dbReference>